<keyword evidence="3" id="KW-1185">Reference proteome</keyword>
<gene>
    <name evidence="2" type="ORF">H7F49_16800</name>
</gene>
<comment type="caution">
    <text evidence="2">The sequence shown here is derived from an EMBL/GenBank/DDBJ whole genome shotgun (WGS) entry which is preliminary data.</text>
</comment>
<keyword evidence="1" id="KW-0732">Signal</keyword>
<accession>A0A7X1KDN4</accession>
<reference evidence="2 3" key="1">
    <citation type="submission" date="2020-08" db="EMBL/GenBank/DDBJ databases">
        <title>The genome sequence of Novosphingobium flavum 4Y4.</title>
        <authorList>
            <person name="Liu Y."/>
        </authorList>
    </citation>
    <scope>NUCLEOTIDE SEQUENCE [LARGE SCALE GENOMIC DNA]</scope>
    <source>
        <strain evidence="2 3">4Y4</strain>
    </source>
</reference>
<evidence type="ECO:0000313" key="2">
    <source>
        <dbReference type="EMBL" id="MBC2653347.1"/>
    </source>
</evidence>
<dbReference type="AlphaFoldDB" id="A0A7X1KDN4"/>
<dbReference type="RefSeq" id="WP_185684728.1">
    <property type="nucleotide sequence ID" value="NZ_JACLAU010000044.1"/>
</dbReference>
<dbReference type="Proteomes" id="UP000520156">
    <property type="component" value="Unassembled WGS sequence"/>
</dbReference>
<dbReference type="EMBL" id="JACLAU010000044">
    <property type="protein sequence ID" value="MBC2653347.1"/>
    <property type="molecule type" value="Genomic_DNA"/>
</dbReference>
<evidence type="ECO:0000313" key="3">
    <source>
        <dbReference type="Proteomes" id="UP000520156"/>
    </source>
</evidence>
<feature type="signal peptide" evidence="1">
    <location>
        <begin position="1"/>
        <end position="22"/>
    </location>
</feature>
<protein>
    <submittedName>
        <fullName evidence="2">Uncharacterized protein</fullName>
    </submittedName>
</protein>
<name>A0A7X1KDN4_9SPHN</name>
<evidence type="ECO:0000256" key="1">
    <source>
        <dbReference type="SAM" id="SignalP"/>
    </source>
</evidence>
<sequence length="199" mass="20388">MTKGYVLILAFLFSALPTTVAAQTTTTAPPVNPPPATAEPTPPLSNVVVIRRDTPVELMAYSEVSTAKAQPGTRFRLMLNQPITVAGTVVVPKGAWAFGEVLSAEESGGLGHSGRMSARLLYLKAGDAEIPLDGQTSAKGTGAGSAGVAVIFTGIVGLFHRGNNAKIKAGEIVAGFVAEDVALDLAATPIRRVPGGAVR</sequence>
<feature type="chain" id="PRO_5030976964" evidence="1">
    <location>
        <begin position="23"/>
        <end position="199"/>
    </location>
</feature>
<organism evidence="2 3">
    <name type="scientific">Novosphingobium aerophilum</name>
    <dbReference type="NCBI Taxonomy" id="2839843"/>
    <lineage>
        <taxon>Bacteria</taxon>
        <taxon>Pseudomonadati</taxon>
        <taxon>Pseudomonadota</taxon>
        <taxon>Alphaproteobacteria</taxon>
        <taxon>Sphingomonadales</taxon>
        <taxon>Sphingomonadaceae</taxon>
        <taxon>Novosphingobium</taxon>
    </lineage>
</organism>
<proteinExistence type="predicted"/>